<evidence type="ECO:0000313" key="4">
    <source>
        <dbReference type="Proteomes" id="UP000001936"/>
    </source>
</evidence>
<dbReference type="HOGENOM" id="CLU_140230_2_0_5"/>
<keyword evidence="4" id="KW-1185">Reference proteome</keyword>
<feature type="domain" description="HTH cro/C1-type" evidence="2">
    <location>
        <begin position="26"/>
        <end position="72"/>
    </location>
</feature>
<accession>Q2JZH7</accession>
<evidence type="ECO:0000313" key="3">
    <source>
        <dbReference type="EMBL" id="ABC94009.1"/>
    </source>
</evidence>
<evidence type="ECO:0000259" key="2">
    <source>
        <dbReference type="PROSITE" id="PS50943"/>
    </source>
</evidence>
<dbReference type="InterPro" id="IPR001387">
    <property type="entry name" value="Cro/C1-type_HTH"/>
</dbReference>
<dbReference type="InterPro" id="IPR013430">
    <property type="entry name" value="Toxin_antidote_HigA"/>
</dbReference>
<dbReference type="AlphaFoldDB" id="Q2JZH7"/>
<dbReference type="Pfam" id="PF01381">
    <property type="entry name" value="HTH_3"/>
    <property type="match status" value="1"/>
</dbReference>
<dbReference type="NCBIfam" id="TIGR02607">
    <property type="entry name" value="antidote_HigA"/>
    <property type="match status" value="1"/>
</dbReference>
<evidence type="ECO:0000256" key="1">
    <source>
        <dbReference type="ARBA" id="ARBA00023125"/>
    </source>
</evidence>
<keyword evidence="1" id="KW-0238">DNA-binding</keyword>
<organism evidence="3 4">
    <name type="scientific">Rhizobium etli (strain ATCC 51251 / DSM 11541 / JCM 21823 / NBRC 15573 / CFN 42)</name>
    <dbReference type="NCBI Taxonomy" id="347834"/>
    <lineage>
        <taxon>Bacteria</taxon>
        <taxon>Pseudomonadati</taxon>
        <taxon>Pseudomonadota</taxon>
        <taxon>Alphaproteobacteria</taxon>
        <taxon>Hyphomicrobiales</taxon>
        <taxon>Rhizobiaceae</taxon>
        <taxon>Rhizobium/Agrobacterium group</taxon>
        <taxon>Rhizobium</taxon>
    </lineage>
</organism>
<gene>
    <name evidence="3" type="ordered locus">RHE_PF00116</name>
</gene>
<keyword evidence="3" id="KW-0614">Plasmid</keyword>
<dbReference type="PANTHER" id="PTHR36924">
    <property type="entry name" value="ANTITOXIN HIGA-1"/>
    <property type="match status" value="1"/>
</dbReference>
<dbReference type="Gene3D" id="1.10.260.40">
    <property type="entry name" value="lambda repressor-like DNA-binding domains"/>
    <property type="match status" value="1"/>
</dbReference>
<dbReference type="CDD" id="cd00093">
    <property type="entry name" value="HTH_XRE"/>
    <property type="match status" value="1"/>
</dbReference>
<protein>
    <submittedName>
        <fullName evidence="3">Transcriptional regulator protein</fullName>
    </submittedName>
</protein>
<dbReference type="KEGG" id="ret:RHE_PF00116"/>
<reference evidence="3 4" key="1">
    <citation type="journal article" date="2006" name="Proc. Natl. Acad. Sci. U.S.A.">
        <title>The partitioned Rhizobium etli genome: genetic and metabolic redundancy in seven interacting replicons.</title>
        <authorList>
            <person name="Gonzalez V."/>
            <person name="Santamaria R.I."/>
            <person name="Bustos P."/>
            <person name="Hernandez-Gonzalez I."/>
            <person name="Medrano-Soto A."/>
            <person name="Moreno-Hagelsieb G."/>
            <person name="Janga S.C."/>
            <person name="Ramirez M.A."/>
            <person name="Jimenez-Jacinto V."/>
            <person name="Collado-Vides J."/>
            <person name="Davila G."/>
        </authorList>
    </citation>
    <scope>NUCLEOTIDE SEQUENCE [LARGE SCALE GENOMIC DNA]</scope>
    <source>
        <strain evidence="4">ATCC 51251 / DSM 11541 / JCM 21823 / NBRC 15573 / CFN 42</strain>
    </source>
</reference>
<dbReference type="InterPro" id="IPR010982">
    <property type="entry name" value="Lambda_DNA-bd_dom_sf"/>
</dbReference>
<sequence length="114" mass="12895">MTSQTNMIPAPPISPGDVLRDKFLVNLTQDQLAQAMRVSRFSVNQIVNGRRSLTAEMALRLSKVTSTTCDYWLNLQRAVDVYEARLKLKDELSALEVLRPETPKAELLHDLPED</sequence>
<dbReference type="PROSITE" id="PS50943">
    <property type="entry name" value="HTH_CROC1"/>
    <property type="match status" value="1"/>
</dbReference>
<dbReference type="OrthoDB" id="3174593at2"/>
<dbReference type="Proteomes" id="UP000001936">
    <property type="component" value="Plasmid p42f"/>
</dbReference>
<dbReference type="EMBL" id="CP000138">
    <property type="protein sequence ID" value="ABC94009.1"/>
    <property type="molecule type" value="Genomic_DNA"/>
</dbReference>
<proteinExistence type="predicted"/>
<geneLocation type="plasmid" evidence="3 4">
    <name>p42f</name>
</geneLocation>
<dbReference type="SMART" id="SM00530">
    <property type="entry name" value="HTH_XRE"/>
    <property type="match status" value="1"/>
</dbReference>
<name>Q2JZH7_RHIEC</name>
<dbReference type="RefSeq" id="WP_011428426.1">
    <property type="nucleotide sequence ID" value="NC_007766.1"/>
</dbReference>
<dbReference type="PANTHER" id="PTHR36924:SF1">
    <property type="entry name" value="ANTITOXIN HIGA-1"/>
    <property type="match status" value="1"/>
</dbReference>
<dbReference type="SUPFAM" id="SSF47413">
    <property type="entry name" value="lambda repressor-like DNA-binding domains"/>
    <property type="match status" value="1"/>
</dbReference>
<dbReference type="GO" id="GO:0003677">
    <property type="term" value="F:DNA binding"/>
    <property type="evidence" value="ECO:0007669"/>
    <property type="project" value="UniProtKB-KW"/>
</dbReference>